<dbReference type="AlphaFoldDB" id="A0A0G1PX06"/>
<protein>
    <submittedName>
        <fullName evidence="1">Uncharacterized protein</fullName>
    </submittedName>
</protein>
<name>A0A0G1PX06_9BACT</name>
<evidence type="ECO:0000313" key="2">
    <source>
        <dbReference type="Proteomes" id="UP000034329"/>
    </source>
</evidence>
<gene>
    <name evidence="1" type="ORF">UX13_C0024G0005</name>
</gene>
<evidence type="ECO:0000313" key="1">
    <source>
        <dbReference type="EMBL" id="KKU09983.1"/>
    </source>
</evidence>
<accession>A0A0G1PX06</accession>
<reference evidence="1 2" key="1">
    <citation type="journal article" date="2015" name="Nature">
        <title>rRNA introns, odd ribosomes, and small enigmatic genomes across a large radiation of phyla.</title>
        <authorList>
            <person name="Brown C.T."/>
            <person name="Hug L.A."/>
            <person name="Thomas B.C."/>
            <person name="Sharon I."/>
            <person name="Castelle C.J."/>
            <person name="Singh A."/>
            <person name="Wilkins M.J."/>
            <person name="Williams K.H."/>
            <person name="Banfield J.F."/>
        </authorList>
    </citation>
    <scope>NUCLEOTIDE SEQUENCE [LARGE SCALE GENOMIC DNA]</scope>
</reference>
<proteinExistence type="predicted"/>
<dbReference type="Proteomes" id="UP000034329">
    <property type="component" value="Unassembled WGS sequence"/>
</dbReference>
<comment type="caution">
    <text evidence="1">The sequence shown here is derived from an EMBL/GenBank/DDBJ whole genome shotgun (WGS) entry which is preliminary data.</text>
</comment>
<organism evidence="1 2">
    <name type="scientific">Candidatus Woesebacteria bacterium GW2011_GWB1_45_5</name>
    <dbReference type="NCBI Taxonomy" id="1618581"/>
    <lineage>
        <taxon>Bacteria</taxon>
        <taxon>Candidatus Woeseibacteriota</taxon>
    </lineage>
</organism>
<sequence length="78" mass="9069">MRRVVEGQVDLFSHGVPPTASLYDKSELQKIAVKLKTERAKKLWGTQSRQHEKIAKGIERKKLAKLKRDLRNQSMVRK</sequence>
<dbReference type="EMBL" id="LCLA01000024">
    <property type="protein sequence ID" value="KKU09983.1"/>
    <property type="molecule type" value="Genomic_DNA"/>
</dbReference>